<comment type="caution">
    <text evidence="1">The sequence shown here is derived from an EMBL/GenBank/DDBJ whole genome shotgun (WGS) entry which is preliminary data.</text>
</comment>
<organism evidence="1 2">
    <name type="scientific">Thalassospira lohafexi</name>
    <dbReference type="NCBI Taxonomy" id="744227"/>
    <lineage>
        <taxon>Bacteria</taxon>
        <taxon>Pseudomonadati</taxon>
        <taxon>Pseudomonadota</taxon>
        <taxon>Alphaproteobacteria</taxon>
        <taxon>Rhodospirillales</taxon>
        <taxon>Thalassospiraceae</taxon>
        <taxon>Thalassospira</taxon>
    </lineage>
</organism>
<gene>
    <name evidence="1" type="ORF">COO92_09825</name>
</gene>
<proteinExistence type="predicted"/>
<dbReference type="Proteomes" id="UP000233332">
    <property type="component" value="Unassembled WGS sequence"/>
</dbReference>
<keyword evidence="2" id="KW-1185">Reference proteome</keyword>
<sequence>MNAMGNATGDLMANWMTSGGALLVQDANVTDNLDQGLSTAASTQGASCGWIDPEISAAQGSHQFRCAVS</sequence>
<protein>
    <submittedName>
        <fullName evidence="1">Uncharacterized protein</fullName>
    </submittedName>
</protein>
<evidence type="ECO:0000313" key="1">
    <source>
        <dbReference type="EMBL" id="PKR59117.1"/>
    </source>
</evidence>
<name>A0A2N3L8T0_9PROT</name>
<dbReference type="EMBL" id="NXGX01000003">
    <property type="protein sequence ID" value="PKR59117.1"/>
    <property type="molecule type" value="Genomic_DNA"/>
</dbReference>
<dbReference type="AlphaFoldDB" id="A0A2N3L8T0"/>
<accession>A0A2N3L8T0</accession>
<reference evidence="1 2" key="1">
    <citation type="submission" date="2017-09" db="EMBL/GenBank/DDBJ databases">
        <title>Biodiversity and function of Thalassospira species in the particle-attached aromatic-hydrocarbon-degrading consortia from the surface seawater of the China South Sea.</title>
        <authorList>
            <person name="Dong C."/>
            <person name="Lai Q."/>
            <person name="Shao Z."/>
        </authorList>
    </citation>
    <scope>NUCLEOTIDE SEQUENCE [LARGE SCALE GENOMIC DNA]</scope>
    <source>
        <strain evidence="1 2">139Z-12</strain>
    </source>
</reference>
<evidence type="ECO:0000313" key="2">
    <source>
        <dbReference type="Proteomes" id="UP000233332"/>
    </source>
</evidence>
<dbReference type="RefSeq" id="WP_101301688.1">
    <property type="nucleotide sequence ID" value="NZ_NXGX01000003.1"/>
</dbReference>